<feature type="region of interest" description="Disordered" evidence="1">
    <location>
        <begin position="438"/>
        <end position="465"/>
    </location>
</feature>
<evidence type="ECO:0000256" key="1">
    <source>
        <dbReference type="SAM" id="MobiDB-lite"/>
    </source>
</evidence>
<evidence type="ECO:0000313" key="3">
    <source>
        <dbReference type="Proteomes" id="UP000271554"/>
    </source>
</evidence>
<evidence type="ECO:0000313" key="2">
    <source>
        <dbReference type="EMBL" id="AYG78464.1"/>
    </source>
</evidence>
<name>A0A387H505_9ACTN</name>
<dbReference type="OrthoDB" id="8066659at2"/>
<feature type="region of interest" description="Disordered" evidence="1">
    <location>
        <begin position="406"/>
        <end position="426"/>
    </location>
</feature>
<dbReference type="KEGG" id="shun:DWB77_00571"/>
<feature type="region of interest" description="Disordered" evidence="1">
    <location>
        <begin position="138"/>
        <end position="164"/>
    </location>
</feature>
<dbReference type="RefSeq" id="WP_120719721.1">
    <property type="nucleotide sequence ID" value="NZ_CP032698.1"/>
</dbReference>
<organism evidence="2 3">
    <name type="scientific">Streptomyces hundungensis</name>
    <dbReference type="NCBI Taxonomy" id="1077946"/>
    <lineage>
        <taxon>Bacteria</taxon>
        <taxon>Bacillati</taxon>
        <taxon>Actinomycetota</taxon>
        <taxon>Actinomycetes</taxon>
        <taxon>Kitasatosporales</taxon>
        <taxon>Streptomycetaceae</taxon>
        <taxon>Streptomyces</taxon>
    </lineage>
</organism>
<reference evidence="2 3" key="1">
    <citation type="submission" date="2018-10" db="EMBL/GenBank/DDBJ databases">
        <title>Relationship between Morphology and Antimicrobial Activity in Streptomyces.</title>
        <authorList>
            <person name="Kang H.J."/>
            <person name="Kim S.B."/>
        </authorList>
    </citation>
    <scope>NUCLEOTIDE SEQUENCE [LARGE SCALE GENOMIC DNA]</scope>
    <source>
        <strain evidence="2 3">BH38</strain>
    </source>
</reference>
<protein>
    <submittedName>
        <fullName evidence="2">Uncharacterized protein</fullName>
    </submittedName>
</protein>
<accession>A0A387H505</accession>
<dbReference type="Proteomes" id="UP000271554">
    <property type="component" value="Chromosome"/>
</dbReference>
<sequence length="465" mass="49400">MVDFGPVITPPGQYTHCVDRKDYRDVPSPLQVGVPSTLKFLLCEYLLGGKLVCLSGGGDQCVIGTVAGLEAVGAGKEGLDALDNDFSFNLLLAPFQVQDFVGYLPPSHPDTNIVEPHRVRDDAVKHGPLGYLMVDSPNPQPLPRPVDQSGAPGWPVDKSQPKGKATWPVDGYGVLWHYAGHHLHDKGQEGDNLHKLYDQPSGGAKWAAPPGPDTGWWVPLPVLHCECEGSRIFFVCQAMDPFLDLMQGKVPGSSGPSPGEVCHATAHKLPWPLNVVVNAVCTIAEDLIGLAVAAALAPVIAAAFGAAWEAAQAFDDLFITGPVAKQIHVGDVVLVQGRWDWDAGHSGHTELHPVKAIVKLTTPPQTLPPEIRPGAADYDPTSGNGISHADRAAIRATHERWCRLLAEAPPPPDPRQGGGLSPAQVASMTPGQLAVWAAQNRPENSWTTHPLLDGCAPDGPSPGLH</sequence>
<gene>
    <name evidence="2" type="ORF">DWB77_00571</name>
</gene>
<keyword evidence="3" id="KW-1185">Reference proteome</keyword>
<dbReference type="AlphaFoldDB" id="A0A387H505"/>
<proteinExistence type="predicted"/>
<dbReference type="EMBL" id="CP032698">
    <property type="protein sequence ID" value="AYG78464.1"/>
    <property type="molecule type" value="Genomic_DNA"/>
</dbReference>